<keyword evidence="1" id="KW-0175">Coiled coil</keyword>
<feature type="coiled-coil region" evidence="1">
    <location>
        <begin position="556"/>
        <end position="590"/>
    </location>
</feature>
<dbReference type="Pfam" id="PF03993">
    <property type="entry name" value="DUF349"/>
    <property type="match status" value="5"/>
</dbReference>
<evidence type="ECO:0000313" key="3">
    <source>
        <dbReference type="Proteomes" id="UP000762676"/>
    </source>
</evidence>
<keyword evidence="3" id="KW-1185">Reference proteome</keyword>
<evidence type="ECO:0000313" key="2">
    <source>
        <dbReference type="EMBL" id="GFS19260.1"/>
    </source>
</evidence>
<gene>
    <name evidence="2" type="ORF">ElyMa_006868800</name>
</gene>
<dbReference type="Proteomes" id="UP000762676">
    <property type="component" value="Unassembled WGS sequence"/>
</dbReference>
<dbReference type="AlphaFoldDB" id="A0AAV4JA86"/>
<organism evidence="2 3">
    <name type="scientific">Elysia marginata</name>
    <dbReference type="NCBI Taxonomy" id="1093978"/>
    <lineage>
        <taxon>Eukaryota</taxon>
        <taxon>Metazoa</taxon>
        <taxon>Spiralia</taxon>
        <taxon>Lophotrochozoa</taxon>
        <taxon>Mollusca</taxon>
        <taxon>Gastropoda</taxon>
        <taxon>Heterobranchia</taxon>
        <taxon>Euthyneura</taxon>
        <taxon>Panpulmonata</taxon>
        <taxon>Sacoglossa</taxon>
        <taxon>Placobranchoidea</taxon>
        <taxon>Plakobranchidae</taxon>
        <taxon>Elysia</taxon>
    </lineage>
</organism>
<dbReference type="EMBL" id="BMAT01013745">
    <property type="protein sequence ID" value="GFS19260.1"/>
    <property type="molecule type" value="Genomic_DNA"/>
</dbReference>
<protein>
    <submittedName>
        <fullName evidence="2">Chromosome segregation protein</fullName>
    </submittedName>
</protein>
<sequence>METLEIRNRALEEYREKLTWSDLKALVNELKKKLKADDIQSVKEEVLTINKVFKNKYDALLDKKKEVFLSEGGNEIDFHYKLPIKSDFDNLYANYKDRVKKYHQKLKETYSKNYKKKLEVIEGIKQLVGTEESMGTTFKKFKELQDQWKSVGLVSRDKYENLWRTYRHHVEIFYDFLHLNSDLRDKDFQHNLEKKKKIIELARGLTNEKDAVVAFRELQKLHMIWKEDTGPVSKDHREAVWEEFSALSKEINDRHKKLLKGMHLLYEENIQKCEDIIQEVDNISANPPSSHKQWEKVLKQLDEYHESFKSIGPLPVGKARKIWDKFKVAKKKVYSLKNDYHKSQRVFQRENLDRKKSLLKRVEAIKDSEEWEKTTEEIKAIQKEWKTIGHAPRKDSDKIWEAFKTACNHYFERLHSKSDRERLEIYRQTLENKKTILKELQEYKSADEKDAILPYLKSVLMKWIVEGASHNKSEDIQTEFEKAVTIYLESAKMTTEEADTINYSMKVAIWTNANKKSEIKREKTILSRQLKDLDFQTGRLEGNMMLFKPSKGSDTLVSFKKNLEESKLKIEVLKDKIKLLSRAIRALEKQFK</sequence>
<name>A0AAV4JA86_9GAST</name>
<reference evidence="2 3" key="1">
    <citation type="journal article" date="2021" name="Elife">
        <title>Chloroplast acquisition without the gene transfer in kleptoplastic sea slugs, Plakobranchus ocellatus.</title>
        <authorList>
            <person name="Maeda T."/>
            <person name="Takahashi S."/>
            <person name="Yoshida T."/>
            <person name="Shimamura S."/>
            <person name="Takaki Y."/>
            <person name="Nagai Y."/>
            <person name="Toyoda A."/>
            <person name="Suzuki Y."/>
            <person name="Arimoto A."/>
            <person name="Ishii H."/>
            <person name="Satoh N."/>
            <person name="Nishiyama T."/>
            <person name="Hasebe M."/>
            <person name="Maruyama T."/>
            <person name="Minagawa J."/>
            <person name="Obokata J."/>
            <person name="Shigenobu S."/>
        </authorList>
    </citation>
    <scope>NUCLEOTIDE SEQUENCE [LARGE SCALE GENOMIC DNA]</scope>
</reference>
<proteinExistence type="predicted"/>
<dbReference type="InterPro" id="IPR007139">
    <property type="entry name" value="DUF349"/>
</dbReference>
<comment type="caution">
    <text evidence="2">The sequence shown here is derived from an EMBL/GenBank/DDBJ whole genome shotgun (WGS) entry which is preliminary data.</text>
</comment>
<evidence type="ECO:0000256" key="1">
    <source>
        <dbReference type="SAM" id="Coils"/>
    </source>
</evidence>
<accession>A0AAV4JA86</accession>